<feature type="compositionally biased region" description="Acidic residues" evidence="1">
    <location>
        <begin position="86"/>
        <end position="95"/>
    </location>
</feature>
<protein>
    <submittedName>
        <fullName evidence="2">Uncharacterized protein</fullName>
    </submittedName>
</protein>
<name>A0A814MBD2_9BILA</name>
<evidence type="ECO:0000313" key="3">
    <source>
        <dbReference type="EMBL" id="CAF3843293.1"/>
    </source>
</evidence>
<reference evidence="2" key="1">
    <citation type="submission" date="2021-02" db="EMBL/GenBank/DDBJ databases">
        <authorList>
            <person name="Nowell W R."/>
        </authorList>
    </citation>
    <scope>NUCLEOTIDE SEQUENCE</scope>
</reference>
<comment type="caution">
    <text evidence="2">The sequence shown here is derived from an EMBL/GenBank/DDBJ whole genome shotgun (WGS) entry which is preliminary data.</text>
</comment>
<dbReference type="EMBL" id="CAJNOQ010004862">
    <property type="protein sequence ID" value="CAF1076908.1"/>
    <property type="molecule type" value="Genomic_DNA"/>
</dbReference>
<accession>A0A814MBD2</accession>
<proteinExistence type="predicted"/>
<keyword evidence="4" id="KW-1185">Reference proteome</keyword>
<evidence type="ECO:0000256" key="1">
    <source>
        <dbReference type="SAM" id="MobiDB-lite"/>
    </source>
</evidence>
<dbReference type="EMBL" id="CAJOBC010004862">
    <property type="protein sequence ID" value="CAF3843293.1"/>
    <property type="molecule type" value="Genomic_DNA"/>
</dbReference>
<sequence>MSESFSKKHVHPKHVEDTQASESSSDSSSSDENNSNDDEQQKNDTESSEEDEEEDEEEEEEESISGENSDDDSEQEEDAKSTESFSENEDDDMNETESTTSSENEHDKELNNYFFPWFIIVNGNDTYQNEHNEKDTNDFEKHVKHLLGEVAIGLTLELCENIQITKHLSTNDSTSFITCCFDYAGKNLTNNDYNKMKRMMKDAAIPFGLLFVGSQTSIDDKKLTVDDLKIVKDNGNDNEVTKQMTKILADKIQTFRMKK</sequence>
<dbReference type="Proteomes" id="UP000681722">
    <property type="component" value="Unassembled WGS sequence"/>
</dbReference>
<organism evidence="2 4">
    <name type="scientific">Didymodactylos carnosus</name>
    <dbReference type="NCBI Taxonomy" id="1234261"/>
    <lineage>
        <taxon>Eukaryota</taxon>
        <taxon>Metazoa</taxon>
        <taxon>Spiralia</taxon>
        <taxon>Gnathifera</taxon>
        <taxon>Rotifera</taxon>
        <taxon>Eurotatoria</taxon>
        <taxon>Bdelloidea</taxon>
        <taxon>Philodinida</taxon>
        <taxon>Philodinidae</taxon>
        <taxon>Didymodactylos</taxon>
    </lineage>
</organism>
<dbReference type="AlphaFoldDB" id="A0A814MBD2"/>
<gene>
    <name evidence="2" type="ORF">GPM918_LOCUS17568</name>
    <name evidence="3" type="ORF">SRO942_LOCUS17566</name>
</gene>
<evidence type="ECO:0000313" key="2">
    <source>
        <dbReference type="EMBL" id="CAF1076908.1"/>
    </source>
</evidence>
<evidence type="ECO:0000313" key="4">
    <source>
        <dbReference type="Proteomes" id="UP000663829"/>
    </source>
</evidence>
<feature type="compositionally biased region" description="Acidic residues" evidence="1">
    <location>
        <begin position="46"/>
        <end position="77"/>
    </location>
</feature>
<feature type="region of interest" description="Disordered" evidence="1">
    <location>
        <begin position="1"/>
        <end position="107"/>
    </location>
</feature>
<feature type="compositionally biased region" description="Low complexity" evidence="1">
    <location>
        <begin position="21"/>
        <end position="33"/>
    </location>
</feature>
<dbReference type="Proteomes" id="UP000663829">
    <property type="component" value="Unassembled WGS sequence"/>
</dbReference>